<evidence type="ECO:0000313" key="3">
    <source>
        <dbReference type="Proteomes" id="UP000254467"/>
    </source>
</evidence>
<reference evidence="2 3" key="1">
    <citation type="submission" date="2018-06" db="EMBL/GenBank/DDBJ databases">
        <authorList>
            <consortium name="Pathogen Informatics"/>
            <person name="Doyle S."/>
        </authorList>
    </citation>
    <scope>NUCLEOTIDE SEQUENCE [LARGE SCALE GENOMIC DNA]</scope>
    <source>
        <strain evidence="2 3">NCTC11862</strain>
    </source>
</reference>
<evidence type="ECO:0000313" key="2">
    <source>
        <dbReference type="EMBL" id="STC69260.1"/>
    </source>
</evidence>
<dbReference type="AlphaFoldDB" id="A0A376CLD3"/>
<keyword evidence="3" id="KW-1185">Reference proteome</keyword>
<dbReference type="Proteomes" id="UP000254467">
    <property type="component" value="Unassembled WGS sequence"/>
</dbReference>
<dbReference type="EMBL" id="UFXQ01000001">
    <property type="protein sequence ID" value="STC69260.1"/>
    <property type="molecule type" value="Genomic_DNA"/>
</dbReference>
<name>A0A376CLD3_9CORY</name>
<sequence length="131" mass="14319">MIVNQAKAFTTDTIYRGQVLPTTSLSAEDIAASFHNSLTLLSAEIEGRSFGGGVLELVPSEISSLSIPVTPGAGKSIDHLDKISRTAGTEDDLVEATDALMPEWLPEMDFKHMELIHEARLSLLNRRLERN</sequence>
<keyword evidence="2" id="KW-0808">Transferase</keyword>
<dbReference type="STRING" id="35756.GCA_001044155_00259"/>
<organism evidence="2 3">
    <name type="scientific">Corynebacterium pilosum</name>
    <dbReference type="NCBI Taxonomy" id="35756"/>
    <lineage>
        <taxon>Bacteria</taxon>
        <taxon>Bacillati</taxon>
        <taxon>Actinomycetota</taxon>
        <taxon>Actinomycetes</taxon>
        <taxon>Mycobacteriales</taxon>
        <taxon>Corynebacteriaceae</taxon>
        <taxon>Corynebacterium</taxon>
    </lineage>
</organism>
<dbReference type="EC" id="2.1.1.72" evidence="2"/>
<dbReference type="REBASE" id="429743">
    <property type="entry name" value="M.Cpi11862ORF1045P"/>
</dbReference>
<evidence type="ECO:0000259" key="1">
    <source>
        <dbReference type="Pfam" id="PF22837"/>
    </source>
</evidence>
<gene>
    <name evidence="2" type="ORF">NCTC11862_01045</name>
</gene>
<keyword evidence="2" id="KW-0489">Methyltransferase</keyword>
<dbReference type="Pfam" id="PF22837">
    <property type="entry name" value="M_Eco57I_C"/>
    <property type="match status" value="1"/>
</dbReference>
<proteinExistence type="predicted"/>
<feature type="domain" description="Type II methyltransferase M.Eco57I C-terminal" evidence="1">
    <location>
        <begin position="1"/>
        <end position="99"/>
    </location>
</feature>
<dbReference type="GO" id="GO:0009007">
    <property type="term" value="F:site-specific DNA-methyltransferase (adenine-specific) activity"/>
    <property type="evidence" value="ECO:0007669"/>
    <property type="project" value="UniProtKB-EC"/>
</dbReference>
<protein>
    <submittedName>
        <fullName evidence="2">Modification methylase Eco57IB</fullName>
        <ecNumber evidence="2">2.1.1.72</ecNumber>
    </submittedName>
</protein>
<accession>A0A376CLD3</accession>
<dbReference type="InterPro" id="IPR054520">
    <property type="entry name" value="M_Eco57I_C"/>
</dbReference>
<dbReference type="GO" id="GO:0032259">
    <property type="term" value="P:methylation"/>
    <property type="evidence" value="ECO:0007669"/>
    <property type="project" value="UniProtKB-KW"/>
</dbReference>